<evidence type="ECO:0000313" key="1">
    <source>
        <dbReference type="EMBL" id="HIH64856.1"/>
    </source>
</evidence>
<dbReference type="AlphaFoldDB" id="A0A7J4MW70"/>
<evidence type="ECO:0000313" key="2">
    <source>
        <dbReference type="Proteomes" id="UP000538031"/>
    </source>
</evidence>
<name>A0A7J4MW70_METTF</name>
<dbReference type="PRINTS" id="PR00411">
    <property type="entry name" value="PNDRDTASEI"/>
</dbReference>
<reference evidence="2" key="1">
    <citation type="journal article" date="2020" name="bioRxiv">
        <title>A rank-normalized archaeal taxonomy based on genome phylogeny resolves widespread incomplete and uneven classifications.</title>
        <authorList>
            <person name="Rinke C."/>
            <person name="Chuvochina M."/>
            <person name="Mussig A.J."/>
            <person name="Chaumeil P.-A."/>
            <person name="Waite D.W."/>
            <person name="Whitman W.B."/>
            <person name="Parks D.H."/>
            <person name="Hugenholtz P."/>
        </authorList>
    </citation>
    <scope>NUCLEOTIDE SEQUENCE [LARGE SCALE GENOMIC DNA]</scope>
</reference>
<dbReference type="GO" id="GO:0050660">
    <property type="term" value="F:flavin adenine dinucleotide binding"/>
    <property type="evidence" value="ECO:0007669"/>
    <property type="project" value="TreeGrafter"/>
</dbReference>
<protein>
    <submittedName>
        <fullName evidence="1">NAD(P)/FAD-dependent oxidoreductase</fullName>
    </submittedName>
</protein>
<accession>A0A7J4MW70</accession>
<dbReference type="PANTHER" id="PTHR43014">
    <property type="entry name" value="MERCURIC REDUCTASE"/>
    <property type="match status" value="1"/>
</dbReference>
<dbReference type="PANTHER" id="PTHR43014:SF2">
    <property type="entry name" value="MERCURIC REDUCTASE"/>
    <property type="match status" value="1"/>
</dbReference>
<dbReference type="PRINTS" id="PR00368">
    <property type="entry name" value="FADPNR"/>
</dbReference>
<dbReference type="InterPro" id="IPR023753">
    <property type="entry name" value="FAD/NAD-binding_dom"/>
</dbReference>
<dbReference type="Proteomes" id="UP000538031">
    <property type="component" value="Unassembled WGS sequence"/>
</dbReference>
<dbReference type="InterPro" id="IPR036188">
    <property type="entry name" value="FAD/NAD-bd_sf"/>
</dbReference>
<proteinExistence type="predicted"/>
<gene>
    <name evidence="1" type="ORF">HA285_04565</name>
</gene>
<organism evidence="1 2">
    <name type="scientific">Methanothermobacter thermautotrophicus</name>
    <name type="common">Methanobacterium thermoformicicum</name>
    <dbReference type="NCBI Taxonomy" id="145262"/>
    <lineage>
        <taxon>Archaea</taxon>
        <taxon>Methanobacteriati</taxon>
        <taxon>Methanobacteriota</taxon>
        <taxon>Methanomada group</taxon>
        <taxon>Methanobacteria</taxon>
        <taxon>Methanobacteriales</taxon>
        <taxon>Methanobacteriaceae</taxon>
        <taxon>Methanothermobacter</taxon>
    </lineage>
</organism>
<dbReference type="EMBL" id="DUHT01000052">
    <property type="protein sequence ID" value="HIH64856.1"/>
    <property type="molecule type" value="Genomic_DNA"/>
</dbReference>
<dbReference type="Pfam" id="PF07992">
    <property type="entry name" value="Pyr_redox_2"/>
    <property type="match status" value="1"/>
</dbReference>
<dbReference type="Gene3D" id="3.50.50.60">
    <property type="entry name" value="FAD/NAD(P)-binding domain"/>
    <property type="match status" value="1"/>
</dbReference>
<comment type="caution">
    <text evidence="1">The sequence shown here is derived from an EMBL/GenBank/DDBJ whole genome shotgun (WGS) entry which is preliminary data.</text>
</comment>
<dbReference type="GO" id="GO:0003955">
    <property type="term" value="F:NAD(P)H dehydrogenase (quinone) activity"/>
    <property type="evidence" value="ECO:0007669"/>
    <property type="project" value="TreeGrafter"/>
</dbReference>
<sequence length="431" mass="46345">MVSDMRCVVIGGGPAGRAAAMELAALDMDVMLVEKKLIGGTCLNEGCMVVCGLNDVARFLEEARQLSDLGVLDVECSADYRRIAGGVKRTLERIRHVTERETLDAGIEILYGVAEFEDDRLLVEGEELDYDRLIIATGASPLIPPIEGASKAITYRDILDLDGIPDKLVIIGGGVIAAEFAGIFSSFGSEVTVVSRSGFLSKLDPLIRDYVSEKVLSDVRILEDTSTTEIDGSGVQTSGGYIEGLPMLATGLRPNSDFLKGFLELGPRGGVKVNDRMETSRENVYAAGDVTGGHGTTPVARMEGVVAGLNAAGIERRVDYRYLPYSISLRYDVGFVDIPGEDGREAVIPGLAGPGSFWGVNDGKTGISKVRLLDDGSPSGIYSVAPGARLIMPYLSLLMRLGVSMYEFEGFVETHPSTDSIYKLMRFLSRY</sequence>
<dbReference type="SUPFAM" id="SSF51905">
    <property type="entry name" value="FAD/NAD(P)-binding domain"/>
    <property type="match status" value="1"/>
</dbReference>